<protein>
    <submittedName>
        <fullName evidence="1">Uncharacterized protein</fullName>
    </submittedName>
</protein>
<dbReference type="AlphaFoldDB" id="A0A2P2P333"/>
<accession>A0A2P2P333</accession>
<name>A0A2P2P333_RHIMU</name>
<reference evidence="1" key="1">
    <citation type="submission" date="2018-02" db="EMBL/GenBank/DDBJ databases">
        <title>Rhizophora mucronata_Transcriptome.</title>
        <authorList>
            <person name="Meera S.P."/>
            <person name="Sreeshan A."/>
            <person name="Augustine A."/>
        </authorList>
    </citation>
    <scope>NUCLEOTIDE SEQUENCE</scope>
    <source>
        <tissue evidence="1">Leaf</tissue>
    </source>
</reference>
<dbReference type="EMBL" id="GGEC01068674">
    <property type="protein sequence ID" value="MBX49158.1"/>
    <property type="molecule type" value="Transcribed_RNA"/>
</dbReference>
<organism evidence="1">
    <name type="scientific">Rhizophora mucronata</name>
    <name type="common">Asiatic mangrove</name>
    <dbReference type="NCBI Taxonomy" id="61149"/>
    <lineage>
        <taxon>Eukaryota</taxon>
        <taxon>Viridiplantae</taxon>
        <taxon>Streptophyta</taxon>
        <taxon>Embryophyta</taxon>
        <taxon>Tracheophyta</taxon>
        <taxon>Spermatophyta</taxon>
        <taxon>Magnoliopsida</taxon>
        <taxon>eudicotyledons</taxon>
        <taxon>Gunneridae</taxon>
        <taxon>Pentapetalae</taxon>
        <taxon>rosids</taxon>
        <taxon>fabids</taxon>
        <taxon>Malpighiales</taxon>
        <taxon>Rhizophoraceae</taxon>
        <taxon>Rhizophora</taxon>
    </lineage>
</organism>
<sequence length="33" mass="3740">MGISIPFHRLVTFFIVCGVLIFCTDAKFLCSFL</sequence>
<evidence type="ECO:0000313" key="1">
    <source>
        <dbReference type="EMBL" id="MBX49158.1"/>
    </source>
</evidence>
<proteinExistence type="predicted"/>